<evidence type="ECO:0000256" key="13">
    <source>
        <dbReference type="ARBA" id="ARBA00022857"/>
    </source>
</evidence>
<dbReference type="PROSITE" id="PS51387">
    <property type="entry name" value="FAD_PCMH"/>
    <property type="match status" value="1"/>
</dbReference>
<dbReference type="HAMAP" id="MF_00037">
    <property type="entry name" value="MurB"/>
    <property type="match status" value="1"/>
</dbReference>
<evidence type="ECO:0000256" key="8">
    <source>
        <dbReference type="ARBA" id="ARBA00022618"/>
    </source>
</evidence>
<evidence type="ECO:0000256" key="9">
    <source>
        <dbReference type="ARBA" id="ARBA00022630"/>
    </source>
</evidence>
<evidence type="ECO:0000259" key="20">
    <source>
        <dbReference type="PROSITE" id="PS51387"/>
    </source>
</evidence>
<gene>
    <name evidence="21" type="primary">murB_2</name>
    <name evidence="21" type="ORF">GALL_09040</name>
</gene>
<keyword evidence="18" id="KW-0961">Cell wall biogenesis/degradation</keyword>
<dbReference type="GO" id="GO:0005524">
    <property type="term" value="F:ATP binding"/>
    <property type="evidence" value="ECO:0007669"/>
    <property type="project" value="UniProtKB-KW"/>
</dbReference>
<reference evidence="21" key="1">
    <citation type="submission" date="2016-10" db="EMBL/GenBank/DDBJ databases">
        <title>Sequence of Gallionella enrichment culture.</title>
        <authorList>
            <person name="Poehlein A."/>
            <person name="Muehling M."/>
            <person name="Daniel R."/>
        </authorList>
    </citation>
    <scope>NUCLEOTIDE SEQUENCE</scope>
</reference>
<dbReference type="SUPFAM" id="SSF51984">
    <property type="entry name" value="MurCD N-terminal domain"/>
    <property type="match status" value="1"/>
</dbReference>
<keyword evidence="9" id="KW-0285">Flavoprotein</keyword>
<comment type="catalytic activity">
    <reaction evidence="19">
        <text>UDP-N-acetyl-alpha-D-muramate + NADP(+) = UDP-N-acetyl-3-O-(1-carboxyvinyl)-alpha-D-glucosamine + NADPH + H(+)</text>
        <dbReference type="Rhea" id="RHEA:12248"/>
        <dbReference type="ChEBI" id="CHEBI:15378"/>
        <dbReference type="ChEBI" id="CHEBI:57783"/>
        <dbReference type="ChEBI" id="CHEBI:58349"/>
        <dbReference type="ChEBI" id="CHEBI:68483"/>
        <dbReference type="ChEBI" id="CHEBI:70757"/>
        <dbReference type="EC" id="1.3.1.98"/>
    </reaction>
</comment>
<evidence type="ECO:0000256" key="11">
    <source>
        <dbReference type="ARBA" id="ARBA00022827"/>
    </source>
</evidence>
<keyword evidence="10" id="KW-0547">Nucleotide-binding</keyword>
<evidence type="ECO:0000256" key="7">
    <source>
        <dbReference type="ARBA" id="ARBA00022598"/>
    </source>
</evidence>
<comment type="cofactor">
    <cofactor evidence="1">
        <name>FAD</name>
        <dbReference type="ChEBI" id="CHEBI:57692"/>
    </cofactor>
</comment>
<evidence type="ECO:0000256" key="2">
    <source>
        <dbReference type="ARBA" id="ARBA00003921"/>
    </source>
</evidence>
<dbReference type="EMBL" id="MLJW01000002">
    <property type="protein sequence ID" value="OIR18567.1"/>
    <property type="molecule type" value="Genomic_DNA"/>
</dbReference>
<organism evidence="21">
    <name type="scientific">mine drainage metagenome</name>
    <dbReference type="NCBI Taxonomy" id="410659"/>
    <lineage>
        <taxon>unclassified sequences</taxon>
        <taxon>metagenomes</taxon>
        <taxon>ecological metagenomes</taxon>
    </lineage>
</organism>
<evidence type="ECO:0000256" key="4">
    <source>
        <dbReference type="ARBA" id="ARBA00004752"/>
    </source>
</evidence>
<dbReference type="NCBIfam" id="TIGR00179">
    <property type="entry name" value="murB"/>
    <property type="match status" value="1"/>
</dbReference>
<dbReference type="Gene3D" id="3.40.1190.10">
    <property type="entry name" value="Mur-like, catalytic domain"/>
    <property type="match status" value="1"/>
</dbReference>
<dbReference type="SUPFAM" id="SSF56176">
    <property type="entry name" value="FAD-binding/transporter-associated domain-like"/>
    <property type="match status" value="1"/>
</dbReference>
<accession>A0A1J5TCC1</accession>
<dbReference type="Gene3D" id="3.90.190.20">
    <property type="entry name" value="Mur ligase, C-terminal domain"/>
    <property type="match status" value="1"/>
</dbReference>
<dbReference type="InterPro" id="IPR004101">
    <property type="entry name" value="Mur_ligase_C"/>
</dbReference>
<dbReference type="GO" id="GO:0071949">
    <property type="term" value="F:FAD binding"/>
    <property type="evidence" value="ECO:0007669"/>
    <property type="project" value="InterPro"/>
</dbReference>
<dbReference type="Pfam" id="PF02875">
    <property type="entry name" value="Mur_ligase_C"/>
    <property type="match status" value="1"/>
</dbReference>
<dbReference type="Gene3D" id="3.30.43.10">
    <property type="entry name" value="Uridine Diphospho-n-acetylenolpyruvylglucosamine Reductase, domain 2"/>
    <property type="match status" value="1"/>
</dbReference>
<evidence type="ECO:0000256" key="3">
    <source>
        <dbReference type="ARBA" id="ARBA00004496"/>
    </source>
</evidence>
<dbReference type="InterPro" id="IPR006094">
    <property type="entry name" value="Oxid_FAD_bind_N"/>
</dbReference>
<dbReference type="SUPFAM" id="SSF56194">
    <property type="entry name" value="Uridine diphospho-N-Acetylenolpyruvylglucosamine reductase, MurB, C-terminal domain"/>
    <property type="match status" value="1"/>
</dbReference>
<dbReference type="InterPro" id="IPR000713">
    <property type="entry name" value="Mur_ligase_N"/>
</dbReference>
<dbReference type="GO" id="GO:0016881">
    <property type="term" value="F:acid-amino acid ligase activity"/>
    <property type="evidence" value="ECO:0007669"/>
    <property type="project" value="InterPro"/>
</dbReference>
<protein>
    <recommendedName>
        <fullName evidence="5">UDP-N-acetylmuramate dehydrogenase</fullName>
        <ecNumber evidence="5">1.3.1.98</ecNumber>
    </recommendedName>
</protein>
<comment type="caution">
    <text evidence="21">The sequence shown here is derived from an EMBL/GenBank/DDBJ whole genome shotgun (WGS) entry which is preliminary data.</text>
</comment>
<comment type="pathway">
    <text evidence="4">Cell wall biogenesis; peptidoglycan biosynthesis.</text>
</comment>
<dbReference type="AlphaFoldDB" id="A0A1J5TCC1"/>
<evidence type="ECO:0000256" key="5">
    <source>
        <dbReference type="ARBA" id="ARBA00012518"/>
    </source>
</evidence>
<keyword evidence="8" id="KW-0132">Cell division</keyword>
<dbReference type="NCBIfam" id="NF010480">
    <property type="entry name" value="PRK13905.1"/>
    <property type="match status" value="1"/>
</dbReference>
<dbReference type="InterPro" id="IPR016166">
    <property type="entry name" value="FAD-bd_PCMH"/>
</dbReference>
<keyword evidence="13" id="KW-0521">NADP</keyword>
<comment type="function">
    <text evidence="2">Cell wall formation.</text>
</comment>
<dbReference type="PANTHER" id="PTHR43445:SF3">
    <property type="entry name" value="UDP-N-ACETYLMURAMATE--L-ALANINE LIGASE"/>
    <property type="match status" value="1"/>
</dbReference>
<dbReference type="Pfam" id="PF02873">
    <property type="entry name" value="MurB_C"/>
    <property type="match status" value="1"/>
</dbReference>
<dbReference type="EC" id="1.3.1.98" evidence="5"/>
<evidence type="ECO:0000256" key="12">
    <source>
        <dbReference type="ARBA" id="ARBA00022840"/>
    </source>
</evidence>
<dbReference type="InterPro" id="IPR013221">
    <property type="entry name" value="Mur_ligase_cen"/>
</dbReference>
<dbReference type="Pfam" id="PF08245">
    <property type="entry name" value="Mur_ligase_M"/>
    <property type="match status" value="1"/>
</dbReference>
<feature type="domain" description="FAD-binding PCMH-type" evidence="20">
    <location>
        <begin position="486"/>
        <end position="649"/>
    </location>
</feature>
<dbReference type="UniPathway" id="UPA00219"/>
<dbReference type="Pfam" id="PF01565">
    <property type="entry name" value="FAD_binding_4"/>
    <property type="match status" value="1"/>
</dbReference>
<keyword evidence="16 21" id="KW-0560">Oxidoreductase</keyword>
<dbReference type="InterPro" id="IPR036615">
    <property type="entry name" value="Mur_ligase_C_dom_sf"/>
</dbReference>
<keyword evidence="11" id="KW-0274">FAD</keyword>
<keyword evidence="12" id="KW-0067">ATP-binding</keyword>
<dbReference type="InterPro" id="IPR036565">
    <property type="entry name" value="Mur-like_cat_sf"/>
</dbReference>
<dbReference type="Gene3D" id="3.90.78.10">
    <property type="entry name" value="UDP-N-acetylenolpyruvoylglucosamine reductase, C-terminal domain"/>
    <property type="match status" value="1"/>
</dbReference>
<evidence type="ECO:0000256" key="10">
    <source>
        <dbReference type="ARBA" id="ARBA00022741"/>
    </source>
</evidence>
<dbReference type="InterPro" id="IPR016169">
    <property type="entry name" value="FAD-bd_PCMH_sub2"/>
</dbReference>
<proteinExistence type="inferred from homology"/>
<dbReference type="GO" id="GO:0008762">
    <property type="term" value="F:UDP-N-acetylmuramate dehydrogenase activity"/>
    <property type="evidence" value="ECO:0007669"/>
    <property type="project" value="UniProtKB-EC"/>
</dbReference>
<name>A0A1J5TCC1_9ZZZZ</name>
<dbReference type="SUPFAM" id="SSF53623">
    <property type="entry name" value="MurD-like peptide ligases, catalytic domain"/>
    <property type="match status" value="1"/>
</dbReference>
<keyword evidence="15" id="KW-0573">Peptidoglycan synthesis</keyword>
<keyword evidence="14" id="KW-0133">Cell shape</keyword>
<dbReference type="InterPro" id="IPR011601">
    <property type="entry name" value="MurB_C"/>
</dbReference>
<evidence type="ECO:0000256" key="16">
    <source>
        <dbReference type="ARBA" id="ARBA00023002"/>
    </source>
</evidence>
<dbReference type="InterPro" id="IPR050061">
    <property type="entry name" value="MurCDEF_pg_biosynth"/>
</dbReference>
<dbReference type="Gene3D" id="3.30.465.10">
    <property type="match status" value="1"/>
</dbReference>
<keyword evidence="6" id="KW-0963">Cytoplasm</keyword>
<dbReference type="InterPro" id="IPR036635">
    <property type="entry name" value="MurB_C_sf"/>
</dbReference>
<evidence type="ECO:0000256" key="6">
    <source>
        <dbReference type="ARBA" id="ARBA00022490"/>
    </source>
</evidence>
<sequence length="764" mass="80734">MTDAVIRLFGRPVERIHCVGVGGMGVGPLAIYLAGRGLSVSGEDDAMTEAMRLQLVRAGVSVGPMPAGCDLLACSSAIRPDHPAAVAARAAAIPIVRRGELLAEVAKGLRLVAVCGSHGKTTTTAMLAHALRRSGFGAGYIVGGLFADEALPPAAAGSNDWLVAEIDESDGTIERFSPEITVATNLDWDHPDHYRTPEALERTFGDLFRRTRGMVLVNAACAASGRLTAGLPGAARFGGEGEYSYHLDAQDEAGLRLRFGGRYRVSGARVRARGAFNAANAAAALAAAEGMGAVVSEDALADYPPVRRRQSVLHAGPDFVVIEDYAHHPAEIAALLGSLRAQLPPGARLVAAFQPHRYSRTAQFREAFVGALAAADSLHLLDVYPAGEDPVEGGRSTDLAEACRASGRAEVYHHGSDGAACFSAIEASLRPGDHIAVVGAGDIDQMARAWLGKRTWDARASSLKASLSPDTRIEREEPLGPKTTLRAGGAARLFAEPASVEDLRQLVLFAGRERVPCLCLGRGSNLVVPDEGVDGLVLSFAHPSWSRFEMQPDGRIWVGAGLRLKALCGQAAKAGLAGFEFLEGIPGSVGGALRMNAGAMGGWMFDIVAEVLLMTPEGRVETVSRDKLTVDYRSCRELITSVALGALINPVSKSESEAISRKIEAYRLRRQASQPREPSAGCAFKNPPGDFAGRLIEACGLKGRRVGDAEVSEVHANFIINRGAASAADVIALMRLVRSEVRAQTGFLLEPEVLLFGGDWSRVL</sequence>
<dbReference type="GO" id="GO:0005737">
    <property type="term" value="C:cytoplasm"/>
    <property type="evidence" value="ECO:0007669"/>
    <property type="project" value="UniProtKB-SubCell"/>
</dbReference>
<dbReference type="InterPro" id="IPR003170">
    <property type="entry name" value="MurB"/>
</dbReference>
<dbReference type="GO" id="GO:0008360">
    <property type="term" value="P:regulation of cell shape"/>
    <property type="evidence" value="ECO:0007669"/>
    <property type="project" value="UniProtKB-KW"/>
</dbReference>
<dbReference type="InterPro" id="IPR016167">
    <property type="entry name" value="FAD-bd_PCMH_sub1"/>
</dbReference>
<evidence type="ECO:0000256" key="15">
    <source>
        <dbReference type="ARBA" id="ARBA00022984"/>
    </source>
</evidence>
<evidence type="ECO:0000256" key="1">
    <source>
        <dbReference type="ARBA" id="ARBA00001974"/>
    </source>
</evidence>
<keyword evidence="17" id="KW-0131">Cell cycle</keyword>
<comment type="subcellular location">
    <subcellularLocation>
        <location evidence="3">Cytoplasm</location>
    </subcellularLocation>
</comment>
<dbReference type="InterPro" id="IPR036318">
    <property type="entry name" value="FAD-bd_PCMH-like_sf"/>
</dbReference>
<dbReference type="Gene3D" id="3.40.50.720">
    <property type="entry name" value="NAD(P)-binding Rossmann-like Domain"/>
    <property type="match status" value="1"/>
</dbReference>
<dbReference type="PANTHER" id="PTHR43445">
    <property type="entry name" value="UDP-N-ACETYLMURAMATE--L-ALANINE LIGASE-RELATED"/>
    <property type="match status" value="1"/>
</dbReference>
<evidence type="ECO:0000256" key="17">
    <source>
        <dbReference type="ARBA" id="ARBA00023306"/>
    </source>
</evidence>
<dbReference type="GO" id="GO:0009252">
    <property type="term" value="P:peptidoglycan biosynthetic process"/>
    <property type="evidence" value="ECO:0007669"/>
    <property type="project" value="UniProtKB-UniPathway"/>
</dbReference>
<dbReference type="GO" id="GO:0051301">
    <property type="term" value="P:cell division"/>
    <property type="evidence" value="ECO:0007669"/>
    <property type="project" value="UniProtKB-KW"/>
</dbReference>
<evidence type="ECO:0000256" key="18">
    <source>
        <dbReference type="ARBA" id="ARBA00023316"/>
    </source>
</evidence>
<dbReference type="Pfam" id="PF01225">
    <property type="entry name" value="Mur_ligase"/>
    <property type="match status" value="1"/>
</dbReference>
<dbReference type="SUPFAM" id="SSF53244">
    <property type="entry name" value="MurD-like peptide ligases, peptide-binding domain"/>
    <property type="match status" value="1"/>
</dbReference>
<dbReference type="GO" id="GO:0071555">
    <property type="term" value="P:cell wall organization"/>
    <property type="evidence" value="ECO:0007669"/>
    <property type="project" value="UniProtKB-KW"/>
</dbReference>
<keyword evidence="7" id="KW-0436">Ligase</keyword>
<evidence type="ECO:0000313" key="21">
    <source>
        <dbReference type="EMBL" id="OIR18567.1"/>
    </source>
</evidence>
<evidence type="ECO:0000256" key="19">
    <source>
        <dbReference type="ARBA" id="ARBA00048914"/>
    </source>
</evidence>
<evidence type="ECO:0000256" key="14">
    <source>
        <dbReference type="ARBA" id="ARBA00022960"/>
    </source>
</evidence>